<evidence type="ECO:0000256" key="1">
    <source>
        <dbReference type="SAM" id="Phobius"/>
    </source>
</evidence>
<gene>
    <name evidence="2" type="ORF">GZH46_02708</name>
</gene>
<evidence type="ECO:0000313" key="2">
    <source>
        <dbReference type="EMBL" id="KAG9508789.1"/>
    </source>
</evidence>
<organism evidence="2 3">
    <name type="scientific">Fragariocoptes setiger</name>
    <dbReference type="NCBI Taxonomy" id="1670756"/>
    <lineage>
        <taxon>Eukaryota</taxon>
        <taxon>Metazoa</taxon>
        <taxon>Ecdysozoa</taxon>
        <taxon>Arthropoda</taxon>
        <taxon>Chelicerata</taxon>
        <taxon>Arachnida</taxon>
        <taxon>Acari</taxon>
        <taxon>Acariformes</taxon>
        <taxon>Trombidiformes</taxon>
        <taxon>Prostigmata</taxon>
        <taxon>Eupodina</taxon>
        <taxon>Eriophyoidea</taxon>
        <taxon>Phytoptidae</taxon>
        <taxon>Fragariocoptes</taxon>
    </lineage>
</organism>
<dbReference type="Proteomes" id="UP000825002">
    <property type="component" value="Unassembled WGS sequence"/>
</dbReference>
<name>A0ABQ7S5T9_9ACAR</name>
<feature type="transmembrane region" description="Helical" evidence="1">
    <location>
        <begin position="41"/>
        <end position="66"/>
    </location>
</feature>
<accession>A0ABQ7S5T9</accession>
<comment type="caution">
    <text evidence="2">The sequence shown here is derived from an EMBL/GenBank/DDBJ whole genome shotgun (WGS) entry which is preliminary data.</text>
</comment>
<sequence>MPKMLYQAQQSTNACNAGVTNEQLIMGQQVINKNNKPELRIVGSVTLLIAIGALAFSLMISSSYALSLISEKCDPSKVGPDETTVKGGWQAEMFNGLSFRACDKSCMPEANSQAIIACFKQHSPRAHQFYQQCTQNATLTCQESNKQEIHFCLASVSQAFVQQEKCGQILNEATIKCLAPYLTDQIELCFIKENVQRANGGATATSSATVTHHMGAGTGNSSTPVSHLEVIVQSPKPARAFLKQFEYANYDALRHACDPELEFDQQITTQEMTEIQAFYTIASTLCRDECLPQASKKAMKDCLVKNSPMGAKVYNQCVSMFGPVCSVQNEENLTSCFNTAAQNLTMNDKCVELVSDNTQKCWSSLIKNETTYCVERKNLQTVSFEYGKVCNSNQFSKRSREEQTQIVMAHKTNQENLLRRALEIMCCGYICLKFKIPNCVNNDQRTKMIKCLEKDSPYAMQIYDTCSKQSKIKCDMEENIESYAEYVNCIYTEADTLARAPNRTSSC</sequence>
<feature type="non-terminal residue" evidence="2">
    <location>
        <position position="507"/>
    </location>
</feature>
<evidence type="ECO:0000313" key="3">
    <source>
        <dbReference type="Proteomes" id="UP000825002"/>
    </source>
</evidence>
<keyword evidence="1" id="KW-0472">Membrane</keyword>
<protein>
    <submittedName>
        <fullName evidence="2">Uncharacterized protein</fullName>
    </submittedName>
</protein>
<keyword evidence="1" id="KW-1133">Transmembrane helix</keyword>
<proteinExistence type="predicted"/>
<keyword evidence="1" id="KW-0812">Transmembrane</keyword>
<keyword evidence="3" id="KW-1185">Reference proteome</keyword>
<reference evidence="2 3" key="1">
    <citation type="submission" date="2020-10" db="EMBL/GenBank/DDBJ databases">
        <authorList>
            <person name="Klimov P.B."/>
            <person name="Dyachkov S.M."/>
            <person name="Chetverikov P.E."/>
        </authorList>
    </citation>
    <scope>NUCLEOTIDE SEQUENCE [LARGE SCALE GENOMIC DNA]</scope>
    <source>
        <strain evidence="2">BMOC 18-1129-001#AD2665</strain>
        <tissue evidence="2">Entire mites</tissue>
    </source>
</reference>
<dbReference type="EMBL" id="JAIFTH010000965">
    <property type="protein sequence ID" value="KAG9508789.1"/>
    <property type="molecule type" value="Genomic_DNA"/>
</dbReference>